<evidence type="ECO:0000256" key="1">
    <source>
        <dbReference type="ARBA" id="ARBA00001946"/>
    </source>
</evidence>
<dbReference type="KEGG" id="xcl:G4Z02_05720"/>
<organism evidence="5 6">
    <name type="scientific">Candidatus Xianfuyuplasma coldseepsis</name>
    <dbReference type="NCBI Taxonomy" id="2782163"/>
    <lineage>
        <taxon>Bacteria</taxon>
        <taxon>Bacillati</taxon>
        <taxon>Mycoplasmatota</taxon>
        <taxon>Mollicutes</taxon>
        <taxon>Candidatus Izemoplasmatales</taxon>
        <taxon>Candidatus Izemoplasmataceae</taxon>
        <taxon>Candidatus Xianfuyuplasma</taxon>
    </lineage>
</organism>
<dbReference type="PRINTS" id="PR00502">
    <property type="entry name" value="NUDIXFAMILY"/>
</dbReference>
<reference evidence="5 6" key="1">
    <citation type="submission" date="2020-02" db="EMBL/GenBank/DDBJ databases">
        <authorList>
            <person name="Zheng R.K."/>
            <person name="Sun C.M."/>
        </authorList>
    </citation>
    <scope>NUCLEOTIDE SEQUENCE [LARGE SCALE GENOMIC DNA]</scope>
    <source>
        <strain evidence="6">zrk13</strain>
    </source>
</reference>
<dbReference type="SUPFAM" id="SSF55811">
    <property type="entry name" value="Nudix"/>
    <property type="match status" value="1"/>
</dbReference>
<name>A0A7L7KSR2_9MOLU</name>
<dbReference type="PROSITE" id="PS51462">
    <property type="entry name" value="NUDIX"/>
    <property type="match status" value="1"/>
</dbReference>
<accession>A0A7L7KSR2</accession>
<dbReference type="InterPro" id="IPR020476">
    <property type="entry name" value="Nudix_hydrolase"/>
</dbReference>
<dbReference type="PROSITE" id="PS00893">
    <property type="entry name" value="NUDIX_BOX"/>
    <property type="match status" value="1"/>
</dbReference>
<feature type="domain" description="Nudix hydrolase" evidence="4">
    <location>
        <begin position="16"/>
        <end position="145"/>
    </location>
</feature>
<dbReference type="Gene3D" id="3.90.79.10">
    <property type="entry name" value="Nucleoside Triphosphate Pyrophosphohydrolase"/>
    <property type="match status" value="1"/>
</dbReference>
<protein>
    <submittedName>
        <fullName evidence="5">NUDIX hydrolase</fullName>
    </submittedName>
</protein>
<evidence type="ECO:0000313" key="6">
    <source>
        <dbReference type="Proteomes" id="UP000514720"/>
    </source>
</evidence>
<dbReference type="InterPro" id="IPR020084">
    <property type="entry name" value="NUDIX_hydrolase_CS"/>
</dbReference>
<evidence type="ECO:0000256" key="3">
    <source>
        <dbReference type="RuleBase" id="RU003476"/>
    </source>
</evidence>
<gene>
    <name evidence="5" type="ORF">G4Z02_05720</name>
</gene>
<dbReference type="Proteomes" id="UP000514720">
    <property type="component" value="Chromosome"/>
</dbReference>
<dbReference type="InterPro" id="IPR015797">
    <property type="entry name" value="NUDIX_hydrolase-like_dom_sf"/>
</dbReference>
<evidence type="ECO:0000256" key="2">
    <source>
        <dbReference type="ARBA" id="ARBA00022801"/>
    </source>
</evidence>
<dbReference type="Pfam" id="PF00293">
    <property type="entry name" value="NUDIX"/>
    <property type="match status" value="1"/>
</dbReference>
<sequence length="158" mass="18466">MLEIRVNSSAFNQEVRKKIASRALILKGNEVAILYSKKYNAYITPGGGVEENETLEQACIREAKEEAGLIVKPIEQIAVLDCNYPKIRIIHNYFVCELIKEVDDTNRTDHEIDQDLELRWLSLEGLKQAYATHTENYKYDTWMQREFIVIPELRKYLK</sequence>
<dbReference type="PANTHER" id="PTHR43046:SF14">
    <property type="entry name" value="MUTT_NUDIX FAMILY PROTEIN"/>
    <property type="match status" value="1"/>
</dbReference>
<dbReference type="GO" id="GO:0016787">
    <property type="term" value="F:hydrolase activity"/>
    <property type="evidence" value="ECO:0007669"/>
    <property type="project" value="UniProtKB-KW"/>
</dbReference>
<comment type="cofactor">
    <cofactor evidence="1">
        <name>Mg(2+)</name>
        <dbReference type="ChEBI" id="CHEBI:18420"/>
    </cofactor>
</comment>
<keyword evidence="6" id="KW-1185">Reference proteome</keyword>
<dbReference type="CDD" id="cd02883">
    <property type="entry name" value="NUDIX_Hydrolase"/>
    <property type="match status" value="1"/>
</dbReference>
<dbReference type="EMBL" id="CP048914">
    <property type="protein sequence ID" value="QMS85266.1"/>
    <property type="molecule type" value="Genomic_DNA"/>
</dbReference>
<dbReference type="InterPro" id="IPR000086">
    <property type="entry name" value="NUDIX_hydrolase_dom"/>
</dbReference>
<evidence type="ECO:0000259" key="4">
    <source>
        <dbReference type="PROSITE" id="PS51462"/>
    </source>
</evidence>
<keyword evidence="2 3" id="KW-0378">Hydrolase</keyword>
<dbReference type="AlphaFoldDB" id="A0A7L7KSR2"/>
<proteinExistence type="inferred from homology"/>
<comment type="similarity">
    <text evidence="3">Belongs to the Nudix hydrolase family.</text>
</comment>
<evidence type="ECO:0000313" key="5">
    <source>
        <dbReference type="EMBL" id="QMS85266.1"/>
    </source>
</evidence>
<dbReference type="PANTHER" id="PTHR43046">
    <property type="entry name" value="GDP-MANNOSE MANNOSYL HYDROLASE"/>
    <property type="match status" value="1"/>
</dbReference>
<dbReference type="RefSeq" id="WP_258877056.1">
    <property type="nucleotide sequence ID" value="NZ_CP048914.1"/>
</dbReference>